<proteinExistence type="predicted"/>
<comment type="caution">
    <text evidence="3">The sequence shown here is derived from an EMBL/GenBank/DDBJ whole genome shotgun (WGS) entry which is preliminary data.</text>
</comment>
<gene>
    <name evidence="3" type="ORF">SK571_40555</name>
</gene>
<dbReference type="RefSeq" id="WP_319989430.1">
    <property type="nucleotide sequence ID" value="NZ_JAXAVV010000031.1"/>
</dbReference>
<name>A0ABU4U5B6_9PSEU</name>
<organism evidence="3 4">
    <name type="scientific">Lentzea kristufekii</name>
    <dbReference type="NCBI Taxonomy" id="3095430"/>
    <lineage>
        <taxon>Bacteria</taxon>
        <taxon>Bacillati</taxon>
        <taxon>Actinomycetota</taxon>
        <taxon>Actinomycetes</taxon>
        <taxon>Pseudonocardiales</taxon>
        <taxon>Pseudonocardiaceae</taxon>
        <taxon>Lentzea</taxon>
    </lineage>
</organism>
<evidence type="ECO:0000256" key="2">
    <source>
        <dbReference type="SAM" id="Phobius"/>
    </source>
</evidence>
<sequence length="115" mass="12573">MIAVLLMVVAILAGSRVLAVLELPQAVPAWLLFAVGAHFVPFAKIFGSGRSARVRSLQGRGRLGRRHLARRRGRAVAFDGLRHELHEGRRCGGLAQHRLRQSGTGTHLSRAVPDR</sequence>
<feature type="transmembrane region" description="Helical" evidence="2">
    <location>
        <begin position="29"/>
        <end position="47"/>
    </location>
</feature>
<reference evidence="3 4" key="2">
    <citation type="submission" date="2023-11" db="EMBL/GenBank/DDBJ databases">
        <authorList>
            <person name="Lara A.C."/>
            <person name="Chronakova A."/>
        </authorList>
    </citation>
    <scope>NUCLEOTIDE SEQUENCE [LARGE SCALE GENOMIC DNA]</scope>
    <source>
        <strain evidence="3 4">BCCO 10_0798</strain>
    </source>
</reference>
<dbReference type="EMBL" id="JAXAVV010000031">
    <property type="protein sequence ID" value="MDX8055706.1"/>
    <property type="molecule type" value="Genomic_DNA"/>
</dbReference>
<feature type="region of interest" description="Disordered" evidence="1">
    <location>
        <begin position="96"/>
        <end position="115"/>
    </location>
</feature>
<evidence type="ECO:0000313" key="3">
    <source>
        <dbReference type="EMBL" id="MDX8055706.1"/>
    </source>
</evidence>
<reference evidence="3 4" key="1">
    <citation type="submission" date="2023-11" db="EMBL/GenBank/DDBJ databases">
        <title>Lentzea sokolovensis, sp. nov., Lentzea kristufkii, sp. nov., and Lentzea miocenensis, sp. nov., rare actinobacteria from Sokolov Coal Basin, Miocene lacustrine sediment, Czech Republic.</title>
        <authorList>
            <person name="Lara A."/>
            <person name="Kotroba L."/>
            <person name="Nouioui I."/>
            <person name="Neumann-Schaal M."/>
            <person name="Mast Y."/>
            <person name="Chronakova A."/>
        </authorList>
    </citation>
    <scope>NUCLEOTIDE SEQUENCE [LARGE SCALE GENOMIC DNA]</scope>
    <source>
        <strain evidence="3 4">BCCO 10_0798</strain>
    </source>
</reference>
<accession>A0ABU4U5B6</accession>
<dbReference type="Proteomes" id="UP001271792">
    <property type="component" value="Unassembled WGS sequence"/>
</dbReference>
<evidence type="ECO:0000313" key="4">
    <source>
        <dbReference type="Proteomes" id="UP001271792"/>
    </source>
</evidence>
<protein>
    <submittedName>
        <fullName evidence="3">Uncharacterized protein</fullName>
    </submittedName>
</protein>
<keyword evidence="2" id="KW-1133">Transmembrane helix</keyword>
<keyword evidence="2" id="KW-0472">Membrane</keyword>
<evidence type="ECO:0000256" key="1">
    <source>
        <dbReference type="SAM" id="MobiDB-lite"/>
    </source>
</evidence>
<keyword evidence="2" id="KW-0812">Transmembrane</keyword>
<keyword evidence="4" id="KW-1185">Reference proteome</keyword>